<evidence type="ECO:0000256" key="6">
    <source>
        <dbReference type="ARBA" id="ARBA00022630"/>
    </source>
</evidence>
<dbReference type="SUPFAM" id="SSF51905">
    <property type="entry name" value="FAD/NAD(P)-binding domain"/>
    <property type="match status" value="1"/>
</dbReference>
<reference evidence="15 16" key="1">
    <citation type="journal article" date="2023" name="BMC Biotechnol.">
        <title>Vitis rotundifolia cv Carlos genome sequencing.</title>
        <authorList>
            <person name="Huff M."/>
            <person name="Hulse-Kemp A."/>
            <person name="Scheffler B."/>
            <person name="Youngblood R."/>
            <person name="Simpson S."/>
            <person name="Babiker E."/>
            <person name="Staton M."/>
        </authorList>
    </citation>
    <scope>NUCLEOTIDE SEQUENCE [LARGE SCALE GENOMIC DNA]</scope>
    <source>
        <tissue evidence="15">Leaf</tissue>
    </source>
</reference>
<evidence type="ECO:0000256" key="12">
    <source>
        <dbReference type="ARBA" id="ARBA00048658"/>
    </source>
</evidence>
<evidence type="ECO:0000256" key="5">
    <source>
        <dbReference type="ARBA" id="ARBA00012312"/>
    </source>
</evidence>
<keyword evidence="16" id="KW-1185">Reference proteome</keyword>
<evidence type="ECO:0000256" key="11">
    <source>
        <dbReference type="ARBA" id="ARBA00023136"/>
    </source>
</evidence>
<name>A0AA39AD81_VITRO</name>
<dbReference type="Pfam" id="PF13450">
    <property type="entry name" value="NAD_binding_8"/>
    <property type="match status" value="1"/>
</dbReference>
<dbReference type="GO" id="GO:0016020">
    <property type="term" value="C:membrane"/>
    <property type="evidence" value="ECO:0007669"/>
    <property type="project" value="UniProtKB-SubCell"/>
</dbReference>
<evidence type="ECO:0000259" key="14">
    <source>
        <dbReference type="Pfam" id="PF08491"/>
    </source>
</evidence>
<accession>A0AA39AD81</accession>
<dbReference type="PANTHER" id="PTHR10835">
    <property type="entry name" value="SQUALENE MONOOXYGENASE"/>
    <property type="match status" value="1"/>
</dbReference>
<keyword evidence="11 13" id="KW-0472">Membrane</keyword>
<proteinExistence type="inferred from homology"/>
<comment type="catalytic activity">
    <reaction evidence="12 13">
        <text>squalene + reduced [NADPH--hemoprotein reductase] + O2 = (S)-2,3-epoxysqualene + oxidized [NADPH--hemoprotein reductase] + H2O + H(+)</text>
        <dbReference type="Rhea" id="RHEA:25282"/>
        <dbReference type="Rhea" id="RHEA-COMP:11964"/>
        <dbReference type="Rhea" id="RHEA-COMP:11965"/>
        <dbReference type="ChEBI" id="CHEBI:15377"/>
        <dbReference type="ChEBI" id="CHEBI:15378"/>
        <dbReference type="ChEBI" id="CHEBI:15379"/>
        <dbReference type="ChEBI" id="CHEBI:15440"/>
        <dbReference type="ChEBI" id="CHEBI:15441"/>
        <dbReference type="ChEBI" id="CHEBI:57618"/>
        <dbReference type="ChEBI" id="CHEBI:58210"/>
        <dbReference type="EC" id="1.14.14.17"/>
    </reaction>
</comment>
<comment type="subcellular location">
    <subcellularLocation>
        <location evidence="2 13">Membrane</location>
        <topology evidence="2 13">Multi-pass membrane protein</topology>
    </subcellularLocation>
</comment>
<evidence type="ECO:0000256" key="2">
    <source>
        <dbReference type="ARBA" id="ARBA00004141"/>
    </source>
</evidence>
<sequence length="487" mass="52743">MVYSYVVGGIMASLFGQEITECTDVIIVGAGVAGSALAYTLGRDARRVHVIERDLSEPDRIVGELLQPGGYLKLVDLGLEDCVKWIDAQKVFGYALYKDGKHTQLSYPLEHFHPDVAGRGFHYGRFIQSLRAKAASLSSVRLEQGTVTSLIEQDGTIKGVQYKNKAGEVLTAYAPFTIVCDGCFSNLRQSLCNPKVAVPSSFVGLVLENSPLPYANHGHVILADPSPLLFYPISSYEIRCLVDVPGQKVPSISSGEMAHYLKTALAPQIPPELYSAFISAINKGNIKTMPNRSMPASPLPTPGALLLGDAFNMRHPLTGGGMTVALSDVVVLRDLFRPLQDLNDAATVCKYLEAFYTLRKPVASTINTLAGALYKVFCASPDQASKEMRQACFDYLSLGGVFSNGPVSLLSGLNPRPLILVLHFFAVAVYGVGRLLLPFPSPKRMWLGARLISGASAIIFPIIKAEGVRQVFFPATVPAYYRAPPMI</sequence>
<dbReference type="PANTHER" id="PTHR10835:SF29">
    <property type="entry name" value="SQUALENE MONOOXYGENASE"/>
    <property type="match status" value="1"/>
</dbReference>
<feature type="domain" description="Squalene epoxidase" evidence="14">
    <location>
        <begin position="174"/>
        <end position="446"/>
    </location>
</feature>
<dbReference type="Proteomes" id="UP001168098">
    <property type="component" value="Unassembled WGS sequence"/>
</dbReference>
<evidence type="ECO:0000256" key="8">
    <source>
        <dbReference type="ARBA" id="ARBA00022827"/>
    </source>
</evidence>
<dbReference type="AlphaFoldDB" id="A0AA39AD81"/>
<dbReference type="InterPro" id="IPR040125">
    <property type="entry name" value="Squalene_monox"/>
</dbReference>
<dbReference type="InterPro" id="IPR036188">
    <property type="entry name" value="FAD/NAD-bd_sf"/>
</dbReference>
<comment type="cofactor">
    <cofactor evidence="1 13">
        <name>FAD</name>
        <dbReference type="ChEBI" id="CHEBI:57692"/>
    </cofactor>
</comment>
<comment type="function">
    <text evidence="13">Catalyzes the stereospecific oxidation of squalene to (S)-2,3-epoxysqualene, and is considered to be a rate-limiting enzyme in steroid biosynthesis.</text>
</comment>
<keyword evidence="7 13" id="KW-0812">Transmembrane</keyword>
<dbReference type="EC" id="1.14.14.17" evidence="5 13"/>
<dbReference type="Pfam" id="PF08491">
    <property type="entry name" value="SE"/>
    <property type="match status" value="1"/>
</dbReference>
<evidence type="ECO:0000313" key="15">
    <source>
        <dbReference type="EMBL" id="KAJ9705426.1"/>
    </source>
</evidence>
<gene>
    <name evidence="15" type="ORF">PVL29_003461</name>
</gene>
<dbReference type="PRINTS" id="PR00420">
    <property type="entry name" value="RNGMNOXGNASE"/>
</dbReference>
<comment type="caution">
    <text evidence="13">Lacks conserved residue(s) required for the propagation of feature annotation.</text>
</comment>
<keyword evidence="9 13" id="KW-1133">Transmembrane helix</keyword>
<evidence type="ECO:0000256" key="9">
    <source>
        <dbReference type="ARBA" id="ARBA00022989"/>
    </source>
</evidence>
<evidence type="ECO:0000256" key="3">
    <source>
        <dbReference type="ARBA" id="ARBA00005018"/>
    </source>
</evidence>
<dbReference type="GO" id="GO:0009725">
    <property type="term" value="P:response to hormone"/>
    <property type="evidence" value="ECO:0007669"/>
    <property type="project" value="UniProtKB-ARBA"/>
</dbReference>
<dbReference type="Gene3D" id="3.50.50.60">
    <property type="entry name" value="FAD/NAD(P)-binding domain"/>
    <property type="match status" value="1"/>
</dbReference>
<keyword evidence="10 13" id="KW-0560">Oxidoreductase</keyword>
<evidence type="ECO:0000256" key="13">
    <source>
        <dbReference type="RuleBase" id="RU367121"/>
    </source>
</evidence>
<comment type="pathway">
    <text evidence="3">Terpene metabolism; lanosterol biosynthesis; lanosterol from farnesyl diphosphate: step 2/3.</text>
</comment>
<dbReference type="GO" id="GO:0016126">
    <property type="term" value="P:sterol biosynthetic process"/>
    <property type="evidence" value="ECO:0007669"/>
    <property type="project" value="UniProtKB-UniRule"/>
</dbReference>
<evidence type="ECO:0000256" key="10">
    <source>
        <dbReference type="ARBA" id="ARBA00023002"/>
    </source>
</evidence>
<evidence type="ECO:0000256" key="1">
    <source>
        <dbReference type="ARBA" id="ARBA00001974"/>
    </source>
</evidence>
<dbReference type="EMBL" id="JARBHA010000003">
    <property type="protein sequence ID" value="KAJ9705426.1"/>
    <property type="molecule type" value="Genomic_DNA"/>
</dbReference>
<evidence type="ECO:0000256" key="4">
    <source>
        <dbReference type="ARBA" id="ARBA00008802"/>
    </source>
</evidence>
<feature type="transmembrane region" description="Helical" evidence="13">
    <location>
        <begin position="418"/>
        <end position="437"/>
    </location>
</feature>
<dbReference type="GO" id="GO:0005783">
    <property type="term" value="C:endoplasmic reticulum"/>
    <property type="evidence" value="ECO:0007669"/>
    <property type="project" value="TreeGrafter"/>
</dbReference>
<dbReference type="GO" id="GO:0004506">
    <property type="term" value="F:squalene monooxygenase activity"/>
    <property type="evidence" value="ECO:0007669"/>
    <property type="project" value="UniProtKB-UniRule"/>
</dbReference>
<evidence type="ECO:0000256" key="7">
    <source>
        <dbReference type="ARBA" id="ARBA00022692"/>
    </source>
</evidence>
<dbReference type="GO" id="GO:0050660">
    <property type="term" value="F:flavin adenine dinucleotide binding"/>
    <property type="evidence" value="ECO:0007669"/>
    <property type="project" value="UniProtKB-UniRule"/>
</dbReference>
<protein>
    <recommendedName>
        <fullName evidence="5 13">Squalene monooxygenase</fullName>
        <ecNumber evidence="5 13">1.14.14.17</ecNumber>
    </recommendedName>
</protein>
<keyword evidence="8 13" id="KW-0274">FAD</keyword>
<dbReference type="InterPro" id="IPR013698">
    <property type="entry name" value="Squalene_epoxidase"/>
</dbReference>
<comment type="similarity">
    <text evidence="4 13">Belongs to the squalene monooxygenase family.</text>
</comment>
<dbReference type="FunFam" id="3.50.50.60:FF:000074">
    <property type="entry name" value="Squalene monooxygenase 2"/>
    <property type="match status" value="1"/>
</dbReference>
<evidence type="ECO:0000313" key="16">
    <source>
        <dbReference type="Proteomes" id="UP001168098"/>
    </source>
</evidence>
<organism evidence="15 16">
    <name type="scientific">Vitis rotundifolia</name>
    <name type="common">Muscadine grape</name>
    <dbReference type="NCBI Taxonomy" id="103349"/>
    <lineage>
        <taxon>Eukaryota</taxon>
        <taxon>Viridiplantae</taxon>
        <taxon>Streptophyta</taxon>
        <taxon>Embryophyta</taxon>
        <taxon>Tracheophyta</taxon>
        <taxon>Spermatophyta</taxon>
        <taxon>Magnoliopsida</taxon>
        <taxon>eudicotyledons</taxon>
        <taxon>Gunneridae</taxon>
        <taxon>Pentapetalae</taxon>
        <taxon>rosids</taxon>
        <taxon>Vitales</taxon>
        <taxon>Vitaceae</taxon>
        <taxon>Viteae</taxon>
        <taxon>Vitis</taxon>
    </lineage>
</organism>
<comment type="caution">
    <text evidence="15">The sequence shown here is derived from an EMBL/GenBank/DDBJ whole genome shotgun (WGS) entry which is preliminary data.</text>
</comment>
<keyword evidence="6 13" id="KW-0285">Flavoprotein</keyword>